<sequence>MQIFINNQPLDVAENTSIQTALALSQTNLQGVAVALNQQIVPNSEWQNYPLQEGAKLTVFKAIAGG</sequence>
<organism evidence="1 2">
    <name type="scientific">Actinobacillus lignieresii</name>
    <dbReference type="NCBI Taxonomy" id="720"/>
    <lineage>
        <taxon>Bacteria</taxon>
        <taxon>Pseudomonadati</taxon>
        <taxon>Pseudomonadota</taxon>
        <taxon>Gammaproteobacteria</taxon>
        <taxon>Pasteurellales</taxon>
        <taxon>Pasteurellaceae</taxon>
        <taxon>Actinobacillus</taxon>
    </lineage>
</organism>
<evidence type="ECO:0000313" key="2">
    <source>
        <dbReference type="Proteomes" id="UP000254253"/>
    </source>
</evidence>
<dbReference type="EMBL" id="UFRN01000002">
    <property type="protein sequence ID" value="SUT92487.1"/>
    <property type="molecule type" value="Genomic_DNA"/>
</dbReference>
<gene>
    <name evidence="1" type="primary">thiS</name>
    <name evidence="1" type="ORF">NCTC4191_00836</name>
</gene>
<proteinExistence type="predicted"/>
<dbReference type="InterPro" id="IPR016155">
    <property type="entry name" value="Mopterin_synth/thiamin_S_b"/>
</dbReference>
<dbReference type="SUPFAM" id="SSF54285">
    <property type="entry name" value="MoaD/ThiS"/>
    <property type="match status" value="1"/>
</dbReference>
<protein>
    <submittedName>
        <fullName evidence="1">Thiamine biosynthesis protein</fullName>
    </submittedName>
</protein>
<reference evidence="1 2" key="1">
    <citation type="submission" date="2018-06" db="EMBL/GenBank/DDBJ databases">
        <authorList>
            <consortium name="Pathogen Informatics"/>
            <person name="Doyle S."/>
        </authorList>
    </citation>
    <scope>NUCLEOTIDE SEQUENCE [LARGE SCALE GENOMIC DNA]</scope>
    <source>
        <strain evidence="1 2">NCTC4191</strain>
    </source>
</reference>
<dbReference type="AlphaFoldDB" id="A0A380TX51"/>
<dbReference type="Gene3D" id="3.10.20.30">
    <property type="match status" value="1"/>
</dbReference>
<dbReference type="PANTHER" id="PTHR34472:SF1">
    <property type="entry name" value="SULFUR CARRIER PROTEIN THIS"/>
    <property type="match status" value="1"/>
</dbReference>
<dbReference type="NCBIfam" id="TIGR01683">
    <property type="entry name" value="thiS"/>
    <property type="match status" value="1"/>
</dbReference>
<dbReference type="InterPro" id="IPR010035">
    <property type="entry name" value="Thi_S"/>
</dbReference>
<evidence type="ECO:0000313" key="1">
    <source>
        <dbReference type="EMBL" id="SUT92487.1"/>
    </source>
</evidence>
<name>A0A380TX51_ACTLI</name>
<keyword evidence="2" id="KW-1185">Reference proteome</keyword>
<dbReference type="InterPro" id="IPR003749">
    <property type="entry name" value="ThiS/MoaD-like"/>
</dbReference>
<dbReference type="PANTHER" id="PTHR34472">
    <property type="entry name" value="SULFUR CARRIER PROTEIN THIS"/>
    <property type="match status" value="1"/>
</dbReference>
<dbReference type="CDD" id="cd00565">
    <property type="entry name" value="Ubl_ThiS"/>
    <property type="match status" value="1"/>
</dbReference>
<accession>A0A380TX51</accession>
<dbReference type="Proteomes" id="UP000254253">
    <property type="component" value="Unassembled WGS sequence"/>
</dbReference>
<dbReference type="InterPro" id="IPR012675">
    <property type="entry name" value="Beta-grasp_dom_sf"/>
</dbReference>
<dbReference type="Pfam" id="PF02597">
    <property type="entry name" value="ThiS"/>
    <property type="match status" value="1"/>
</dbReference>
<dbReference type="RefSeq" id="WP_115590315.1">
    <property type="nucleotide sequence ID" value="NZ_UFRN01000002.1"/>
</dbReference>